<gene>
    <name evidence="7" type="ORF">IDH41_09510</name>
</gene>
<dbReference type="GO" id="GO:0003700">
    <property type="term" value="F:DNA-binding transcription factor activity"/>
    <property type="evidence" value="ECO:0007669"/>
    <property type="project" value="InterPro"/>
</dbReference>
<dbReference type="SMART" id="SM00342">
    <property type="entry name" value="HTH_ARAC"/>
    <property type="match status" value="1"/>
</dbReference>
<dbReference type="AlphaFoldDB" id="A0A927CJW1"/>
<comment type="caution">
    <text evidence="7">The sequence shown here is derived from an EMBL/GenBank/DDBJ whole genome shotgun (WGS) entry which is preliminary data.</text>
</comment>
<evidence type="ECO:0000256" key="1">
    <source>
        <dbReference type="ARBA" id="ARBA00023015"/>
    </source>
</evidence>
<evidence type="ECO:0000256" key="4">
    <source>
        <dbReference type="PROSITE-ProRule" id="PRU00169"/>
    </source>
</evidence>
<dbReference type="InterPro" id="IPR020449">
    <property type="entry name" value="Tscrpt_reg_AraC-type_HTH"/>
</dbReference>
<evidence type="ECO:0000313" key="8">
    <source>
        <dbReference type="Proteomes" id="UP000632125"/>
    </source>
</evidence>
<organism evidence="7 8">
    <name type="scientific">Paenibacillus arenilitoris</name>
    <dbReference type="NCBI Taxonomy" id="2772299"/>
    <lineage>
        <taxon>Bacteria</taxon>
        <taxon>Bacillati</taxon>
        <taxon>Bacillota</taxon>
        <taxon>Bacilli</taxon>
        <taxon>Bacillales</taxon>
        <taxon>Paenibacillaceae</taxon>
        <taxon>Paenibacillus</taxon>
    </lineage>
</organism>
<dbReference type="Gene3D" id="1.10.10.60">
    <property type="entry name" value="Homeodomain-like"/>
    <property type="match status" value="2"/>
</dbReference>
<dbReference type="CDD" id="cd17536">
    <property type="entry name" value="REC_YesN-like"/>
    <property type="match status" value="1"/>
</dbReference>
<dbReference type="Gene3D" id="3.40.50.2300">
    <property type="match status" value="1"/>
</dbReference>
<dbReference type="SMART" id="SM00448">
    <property type="entry name" value="REC"/>
    <property type="match status" value="1"/>
</dbReference>
<keyword evidence="2" id="KW-0238">DNA-binding</keyword>
<accession>A0A927CJW1</accession>
<dbReference type="InterPro" id="IPR018060">
    <property type="entry name" value="HTH_AraC"/>
</dbReference>
<proteinExistence type="predicted"/>
<evidence type="ECO:0000259" key="5">
    <source>
        <dbReference type="PROSITE" id="PS01124"/>
    </source>
</evidence>
<dbReference type="PROSITE" id="PS01124">
    <property type="entry name" value="HTH_ARAC_FAMILY_2"/>
    <property type="match status" value="1"/>
</dbReference>
<dbReference type="EMBL" id="JACXIY010000012">
    <property type="protein sequence ID" value="MBD2868815.1"/>
    <property type="molecule type" value="Genomic_DNA"/>
</dbReference>
<sequence length="248" mass="28501">MKILIVDDEPLILGGLVKVVKEVAPVCTEVQTAGHAREAIEKMKSYMPDVMITDLHMPEQNGFQLIEEARESGLCDRFIILTGYDEFEYVRRALRCGVIDYLLKPIDRDEIAILLNRVREELPSAAATESEYRHHAQKILSYMEENFMEDISLDKLADLVNLHPNYISSLFKKETGSNFVNYLHEIRIREAKKLLESEQYLTISLIGQQVGYEDKHYFSKVFKKYTGRTPGSYRGIAEGVETEDSLDE</sequence>
<dbReference type="PANTHER" id="PTHR43280:SF28">
    <property type="entry name" value="HTH-TYPE TRANSCRIPTIONAL ACTIVATOR RHAS"/>
    <property type="match status" value="1"/>
</dbReference>
<dbReference type="GO" id="GO:0043565">
    <property type="term" value="F:sequence-specific DNA binding"/>
    <property type="evidence" value="ECO:0007669"/>
    <property type="project" value="InterPro"/>
</dbReference>
<evidence type="ECO:0000256" key="3">
    <source>
        <dbReference type="ARBA" id="ARBA00023163"/>
    </source>
</evidence>
<dbReference type="InterPro" id="IPR009057">
    <property type="entry name" value="Homeodomain-like_sf"/>
</dbReference>
<dbReference type="PRINTS" id="PR00032">
    <property type="entry name" value="HTHARAC"/>
</dbReference>
<dbReference type="RefSeq" id="WP_190860413.1">
    <property type="nucleotide sequence ID" value="NZ_JACXIY010000012.1"/>
</dbReference>
<evidence type="ECO:0000256" key="2">
    <source>
        <dbReference type="ARBA" id="ARBA00023125"/>
    </source>
</evidence>
<dbReference type="InterPro" id="IPR001789">
    <property type="entry name" value="Sig_transdc_resp-reg_receiver"/>
</dbReference>
<keyword evidence="8" id="KW-1185">Reference proteome</keyword>
<dbReference type="Pfam" id="PF12833">
    <property type="entry name" value="HTH_18"/>
    <property type="match status" value="1"/>
</dbReference>
<evidence type="ECO:0000313" key="7">
    <source>
        <dbReference type="EMBL" id="MBD2868815.1"/>
    </source>
</evidence>
<feature type="domain" description="Response regulatory" evidence="6">
    <location>
        <begin position="2"/>
        <end position="119"/>
    </location>
</feature>
<feature type="domain" description="HTH araC/xylS-type" evidence="5">
    <location>
        <begin position="137"/>
        <end position="236"/>
    </location>
</feature>
<dbReference type="SUPFAM" id="SSF52172">
    <property type="entry name" value="CheY-like"/>
    <property type="match status" value="1"/>
</dbReference>
<dbReference type="PROSITE" id="PS50110">
    <property type="entry name" value="RESPONSE_REGULATORY"/>
    <property type="match status" value="1"/>
</dbReference>
<dbReference type="Proteomes" id="UP000632125">
    <property type="component" value="Unassembled WGS sequence"/>
</dbReference>
<keyword evidence="1" id="KW-0805">Transcription regulation</keyword>
<keyword evidence="4" id="KW-0597">Phosphoprotein</keyword>
<dbReference type="SUPFAM" id="SSF46689">
    <property type="entry name" value="Homeodomain-like"/>
    <property type="match status" value="2"/>
</dbReference>
<feature type="modified residue" description="4-aspartylphosphate" evidence="4">
    <location>
        <position position="54"/>
    </location>
</feature>
<evidence type="ECO:0000259" key="6">
    <source>
        <dbReference type="PROSITE" id="PS50110"/>
    </source>
</evidence>
<reference evidence="7" key="1">
    <citation type="submission" date="2020-09" db="EMBL/GenBank/DDBJ databases">
        <title>A novel bacterium of genus Paenibacillus, isolated from South China Sea.</title>
        <authorList>
            <person name="Huang H."/>
            <person name="Mo K."/>
            <person name="Hu Y."/>
        </authorList>
    </citation>
    <scope>NUCLEOTIDE SEQUENCE</scope>
    <source>
        <strain evidence="7">IB182493</strain>
    </source>
</reference>
<name>A0A927CJW1_9BACL</name>
<keyword evidence="3" id="KW-0804">Transcription</keyword>
<dbReference type="GO" id="GO:0000160">
    <property type="term" value="P:phosphorelay signal transduction system"/>
    <property type="evidence" value="ECO:0007669"/>
    <property type="project" value="InterPro"/>
</dbReference>
<dbReference type="PANTHER" id="PTHR43280">
    <property type="entry name" value="ARAC-FAMILY TRANSCRIPTIONAL REGULATOR"/>
    <property type="match status" value="1"/>
</dbReference>
<protein>
    <submittedName>
        <fullName evidence="7">Response regulator</fullName>
    </submittedName>
</protein>
<dbReference type="InterPro" id="IPR011006">
    <property type="entry name" value="CheY-like_superfamily"/>
</dbReference>
<dbReference type="Pfam" id="PF00072">
    <property type="entry name" value="Response_reg"/>
    <property type="match status" value="1"/>
</dbReference>